<evidence type="ECO:0000313" key="3">
    <source>
        <dbReference type="Proteomes" id="UP000799424"/>
    </source>
</evidence>
<dbReference type="EMBL" id="MU006220">
    <property type="protein sequence ID" value="KAF2829716.1"/>
    <property type="molecule type" value="Genomic_DNA"/>
</dbReference>
<proteinExistence type="predicted"/>
<sequence length="366" mass="41733">MFVPRALRLKGVQEKQRPKPSEPSLAEKSALSKDADLVDAMEGISTNSPEPQVVRKVTPRGSNITVRPITPEYIAQLAAGIELIFSDYAHQEEARSKWLQDRYRTVDGQETFVHLTAILENPNISTMKPEPTQILLQRALRECPSTLLELSSNSYYVRRNPYTYPPKFLPSNSFEEVNDDGLSFWDQRTIYVEPHVRNICQTPAKLAHWLKTRGQLKLKWLPIQATHMLYNSCAFIVLSGSVENEDVWSKWREAEKPNNWKIMTKVEHTKRTAEYIALLEKQNPKCVSKPKDKTKLPAIARPAALAQNVEVAPDYTEVNAKPKTKRKRNRRKGQKGDPANDQLEDDGHNTAADVVEEDEPNSKRRG</sequence>
<keyword evidence="3" id="KW-1185">Reference proteome</keyword>
<organism evidence="2 3">
    <name type="scientific">Ophiobolus disseminans</name>
    <dbReference type="NCBI Taxonomy" id="1469910"/>
    <lineage>
        <taxon>Eukaryota</taxon>
        <taxon>Fungi</taxon>
        <taxon>Dikarya</taxon>
        <taxon>Ascomycota</taxon>
        <taxon>Pezizomycotina</taxon>
        <taxon>Dothideomycetes</taxon>
        <taxon>Pleosporomycetidae</taxon>
        <taxon>Pleosporales</taxon>
        <taxon>Pleosporineae</taxon>
        <taxon>Phaeosphaeriaceae</taxon>
        <taxon>Ophiobolus</taxon>
    </lineage>
</organism>
<protein>
    <submittedName>
        <fullName evidence="2">Uncharacterized protein</fullName>
    </submittedName>
</protein>
<gene>
    <name evidence="2" type="ORF">CC86DRAFT_284871</name>
</gene>
<dbReference type="OrthoDB" id="439993at2759"/>
<dbReference type="Proteomes" id="UP000799424">
    <property type="component" value="Unassembled WGS sequence"/>
</dbReference>
<feature type="compositionally biased region" description="Basic and acidic residues" evidence="1">
    <location>
        <begin position="11"/>
        <end position="20"/>
    </location>
</feature>
<dbReference type="AlphaFoldDB" id="A0A6A7A940"/>
<evidence type="ECO:0000256" key="1">
    <source>
        <dbReference type="SAM" id="MobiDB-lite"/>
    </source>
</evidence>
<feature type="region of interest" description="Disordered" evidence="1">
    <location>
        <begin position="310"/>
        <end position="366"/>
    </location>
</feature>
<feature type="compositionally biased region" description="Basic residues" evidence="1">
    <location>
        <begin position="322"/>
        <end position="333"/>
    </location>
</feature>
<reference evidence="2" key="1">
    <citation type="journal article" date="2020" name="Stud. Mycol.">
        <title>101 Dothideomycetes genomes: a test case for predicting lifestyles and emergence of pathogens.</title>
        <authorList>
            <person name="Haridas S."/>
            <person name="Albert R."/>
            <person name="Binder M."/>
            <person name="Bloem J."/>
            <person name="Labutti K."/>
            <person name="Salamov A."/>
            <person name="Andreopoulos B."/>
            <person name="Baker S."/>
            <person name="Barry K."/>
            <person name="Bills G."/>
            <person name="Bluhm B."/>
            <person name="Cannon C."/>
            <person name="Castanera R."/>
            <person name="Culley D."/>
            <person name="Daum C."/>
            <person name="Ezra D."/>
            <person name="Gonzalez J."/>
            <person name="Henrissat B."/>
            <person name="Kuo A."/>
            <person name="Liang C."/>
            <person name="Lipzen A."/>
            <person name="Lutzoni F."/>
            <person name="Magnuson J."/>
            <person name="Mondo S."/>
            <person name="Nolan M."/>
            <person name="Ohm R."/>
            <person name="Pangilinan J."/>
            <person name="Park H.-J."/>
            <person name="Ramirez L."/>
            <person name="Alfaro M."/>
            <person name="Sun H."/>
            <person name="Tritt A."/>
            <person name="Yoshinaga Y."/>
            <person name="Zwiers L.-H."/>
            <person name="Turgeon B."/>
            <person name="Goodwin S."/>
            <person name="Spatafora J."/>
            <person name="Crous P."/>
            <person name="Grigoriev I."/>
        </authorList>
    </citation>
    <scope>NUCLEOTIDE SEQUENCE</scope>
    <source>
        <strain evidence="2">CBS 113818</strain>
    </source>
</reference>
<evidence type="ECO:0000313" key="2">
    <source>
        <dbReference type="EMBL" id="KAF2829716.1"/>
    </source>
</evidence>
<feature type="region of interest" description="Disordered" evidence="1">
    <location>
        <begin position="1"/>
        <end position="32"/>
    </location>
</feature>
<accession>A0A6A7A940</accession>
<name>A0A6A7A940_9PLEO</name>